<dbReference type="InterPro" id="IPR036291">
    <property type="entry name" value="NAD(P)-bd_dom_sf"/>
</dbReference>
<dbReference type="STRING" id="1068978.AMETH_4174"/>
<dbReference type="PATRIC" id="fig|1068978.7.peg.4471"/>
<organism evidence="7 8">
    <name type="scientific">Amycolatopsis methanolica 239</name>
    <dbReference type="NCBI Taxonomy" id="1068978"/>
    <lineage>
        <taxon>Bacteria</taxon>
        <taxon>Bacillati</taxon>
        <taxon>Actinomycetota</taxon>
        <taxon>Actinomycetes</taxon>
        <taxon>Pseudonocardiales</taxon>
        <taxon>Pseudonocardiaceae</taxon>
        <taxon>Amycolatopsis</taxon>
        <taxon>Amycolatopsis methanolica group</taxon>
    </lineage>
</organism>
<dbReference type="SUPFAM" id="SSF52283">
    <property type="entry name" value="Formate/glycerate dehydrogenase catalytic domain-like"/>
    <property type="match status" value="1"/>
</dbReference>
<dbReference type="InterPro" id="IPR029753">
    <property type="entry name" value="D-isomer_DH_CS"/>
</dbReference>
<dbReference type="InterPro" id="IPR050857">
    <property type="entry name" value="D-2-hydroxyacid_DH"/>
</dbReference>
<reference evidence="7 8" key="1">
    <citation type="submission" date="2014-07" db="EMBL/GenBank/DDBJ databases">
        <title>Whole Genome Sequence of the Amycolatopsis methanolica 239.</title>
        <authorList>
            <person name="Tang B."/>
        </authorList>
    </citation>
    <scope>NUCLEOTIDE SEQUENCE [LARGE SCALE GENOMIC DNA]</scope>
    <source>
        <strain evidence="7 8">239</strain>
    </source>
</reference>
<feature type="domain" description="D-isomer specific 2-hydroxyacid dehydrogenase catalytic" evidence="5">
    <location>
        <begin position="21"/>
        <end position="311"/>
    </location>
</feature>
<evidence type="ECO:0000259" key="5">
    <source>
        <dbReference type="Pfam" id="PF00389"/>
    </source>
</evidence>
<dbReference type="Gene3D" id="3.40.50.720">
    <property type="entry name" value="NAD(P)-binding Rossmann-like Domain"/>
    <property type="match status" value="2"/>
</dbReference>
<dbReference type="eggNOG" id="COG1052">
    <property type="taxonomic scope" value="Bacteria"/>
</dbReference>
<evidence type="ECO:0000256" key="2">
    <source>
        <dbReference type="ARBA" id="ARBA00023002"/>
    </source>
</evidence>
<dbReference type="Pfam" id="PF00389">
    <property type="entry name" value="2-Hacid_dh"/>
    <property type="match status" value="1"/>
</dbReference>
<protein>
    <submittedName>
        <fullName evidence="7">Phosphoglycerate dehydrogenase-like oxidoreductase</fullName>
    </submittedName>
</protein>
<dbReference type="PANTHER" id="PTHR42789:SF1">
    <property type="entry name" value="D-ISOMER SPECIFIC 2-HYDROXYACID DEHYDROGENASE FAMILY PROTEIN (AFU_ORTHOLOGUE AFUA_6G10090)"/>
    <property type="match status" value="1"/>
</dbReference>
<keyword evidence="2 4" id="KW-0560">Oxidoreductase</keyword>
<evidence type="ECO:0000313" key="8">
    <source>
        <dbReference type="Proteomes" id="UP000062973"/>
    </source>
</evidence>
<dbReference type="PANTHER" id="PTHR42789">
    <property type="entry name" value="D-ISOMER SPECIFIC 2-HYDROXYACID DEHYDROGENASE FAMILY PROTEIN (AFU_ORTHOLOGUE AFUA_6G10090)"/>
    <property type="match status" value="1"/>
</dbReference>
<dbReference type="GO" id="GO:0051287">
    <property type="term" value="F:NAD binding"/>
    <property type="evidence" value="ECO:0007669"/>
    <property type="project" value="InterPro"/>
</dbReference>
<evidence type="ECO:0000256" key="4">
    <source>
        <dbReference type="RuleBase" id="RU003719"/>
    </source>
</evidence>
<keyword evidence="8" id="KW-1185">Reference proteome</keyword>
<keyword evidence="3" id="KW-0520">NAD</keyword>
<comment type="similarity">
    <text evidence="1 4">Belongs to the D-isomer specific 2-hydroxyacid dehydrogenase family.</text>
</comment>
<dbReference type="Proteomes" id="UP000062973">
    <property type="component" value="Chromosome"/>
</dbReference>
<sequence length="316" mass="34711">MNTMKIVVLDDYQDVARSLADWDSLGAEVEVITSYVGDHDELVRRLAGAEVVVAMRERTRFTAEVLERLPDLKLLVSTGRRNAAIDLKATERLGITVCGTGYLPHPTAEHTWALILAAQRHLETELAAMRDGAWQSTVGIGLHDKTLGLLGLGNLGQQVARIGQAFGMETIAWSQNLTAERAAEHGVTAVSKEDLFARADVLSVHLVLSKRTRGLVGAAELAAMKPGALLVNTSRGPIIDEQALLDALRERRIRAALDVYDIEPLPADHPLRAMRNATLTPHLGYVTREVYEIFYRDAVEDIAAWRDGNPVRVMTL</sequence>
<evidence type="ECO:0000256" key="1">
    <source>
        <dbReference type="ARBA" id="ARBA00005854"/>
    </source>
</evidence>
<feature type="domain" description="D-isomer specific 2-hydroxyacid dehydrogenase NAD-binding" evidence="6">
    <location>
        <begin position="113"/>
        <end position="284"/>
    </location>
</feature>
<dbReference type="InterPro" id="IPR006139">
    <property type="entry name" value="D-isomer_2_OHA_DH_cat_dom"/>
</dbReference>
<dbReference type="EMBL" id="CP009110">
    <property type="protein sequence ID" value="AIJ24266.1"/>
    <property type="molecule type" value="Genomic_DNA"/>
</dbReference>
<dbReference type="PROSITE" id="PS00671">
    <property type="entry name" value="D_2_HYDROXYACID_DH_3"/>
    <property type="match status" value="1"/>
</dbReference>
<evidence type="ECO:0000313" key="7">
    <source>
        <dbReference type="EMBL" id="AIJ24266.1"/>
    </source>
</evidence>
<dbReference type="KEGG" id="amq:AMETH_4174"/>
<evidence type="ECO:0000259" key="6">
    <source>
        <dbReference type="Pfam" id="PF02826"/>
    </source>
</evidence>
<dbReference type="AlphaFoldDB" id="A0A076MZB3"/>
<dbReference type="Pfam" id="PF02826">
    <property type="entry name" value="2-Hacid_dh_C"/>
    <property type="match status" value="1"/>
</dbReference>
<accession>A0A076MZB3</accession>
<dbReference type="HOGENOM" id="CLU_019796_1_3_11"/>
<gene>
    <name evidence="7" type="primary">serA</name>
    <name evidence="7" type="ORF">AMETH_4174</name>
</gene>
<dbReference type="GO" id="GO:0016616">
    <property type="term" value="F:oxidoreductase activity, acting on the CH-OH group of donors, NAD or NADP as acceptor"/>
    <property type="evidence" value="ECO:0007669"/>
    <property type="project" value="InterPro"/>
</dbReference>
<name>A0A076MZB3_AMYME</name>
<dbReference type="CDD" id="cd12169">
    <property type="entry name" value="PGDH_like_1"/>
    <property type="match status" value="1"/>
</dbReference>
<dbReference type="InterPro" id="IPR006140">
    <property type="entry name" value="D-isomer_DH_NAD-bd"/>
</dbReference>
<proteinExistence type="inferred from homology"/>
<dbReference type="SUPFAM" id="SSF51735">
    <property type="entry name" value="NAD(P)-binding Rossmann-fold domains"/>
    <property type="match status" value="1"/>
</dbReference>
<evidence type="ECO:0000256" key="3">
    <source>
        <dbReference type="ARBA" id="ARBA00023027"/>
    </source>
</evidence>